<gene>
    <name evidence="9" type="primary">LOC120258341</name>
</gene>
<keyword evidence="5 7" id="KW-1133">Transmembrane helix</keyword>
<keyword evidence="4" id="KW-0256">Endoplasmic reticulum</keyword>
<evidence type="ECO:0000256" key="7">
    <source>
        <dbReference type="SAM" id="Phobius"/>
    </source>
</evidence>
<reference evidence="9" key="1">
    <citation type="submission" date="2025-08" db="UniProtKB">
        <authorList>
            <consortium name="RefSeq"/>
        </authorList>
    </citation>
    <scope>IDENTIFICATION</scope>
</reference>
<keyword evidence="3 7" id="KW-0812">Transmembrane</keyword>
<feature type="transmembrane region" description="Helical" evidence="7">
    <location>
        <begin position="99"/>
        <end position="122"/>
    </location>
</feature>
<dbReference type="RefSeq" id="XP_039121649.1">
    <property type="nucleotide sequence ID" value="XM_039265715.1"/>
</dbReference>
<dbReference type="Proteomes" id="UP001515500">
    <property type="component" value="Chromosome 4"/>
</dbReference>
<dbReference type="GO" id="GO:0007029">
    <property type="term" value="P:endoplasmic reticulum organization"/>
    <property type="evidence" value="ECO:0007669"/>
    <property type="project" value="InterPro"/>
</dbReference>
<evidence type="ECO:0000256" key="1">
    <source>
        <dbReference type="ARBA" id="ARBA00004477"/>
    </source>
</evidence>
<feature type="transmembrane region" description="Helical" evidence="7">
    <location>
        <begin position="67"/>
        <end position="87"/>
    </location>
</feature>
<evidence type="ECO:0000256" key="6">
    <source>
        <dbReference type="ARBA" id="ARBA00023136"/>
    </source>
</evidence>
<evidence type="ECO:0000256" key="2">
    <source>
        <dbReference type="ARBA" id="ARBA00008462"/>
    </source>
</evidence>
<feature type="transmembrane region" description="Helical" evidence="7">
    <location>
        <begin position="41"/>
        <end position="61"/>
    </location>
</feature>
<evidence type="ECO:0000256" key="5">
    <source>
        <dbReference type="ARBA" id="ARBA00022989"/>
    </source>
</evidence>
<organism evidence="8 9">
    <name type="scientific">Dioscorea cayennensis subsp. rotundata</name>
    <name type="common">White Guinea yam</name>
    <name type="synonym">Dioscorea rotundata</name>
    <dbReference type="NCBI Taxonomy" id="55577"/>
    <lineage>
        <taxon>Eukaryota</taxon>
        <taxon>Viridiplantae</taxon>
        <taxon>Streptophyta</taxon>
        <taxon>Embryophyta</taxon>
        <taxon>Tracheophyta</taxon>
        <taxon>Spermatophyta</taxon>
        <taxon>Magnoliopsida</taxon>
        <taxon>Liliopsida</taxon>
        <taxon>Dioscoreales</taxon>
        <taxon>Dioscoreaceae</taxon>
        <taxon>Dioscorea</taxon>
    </lineage>
</organism>
<evidence type="ECO:0000256" key="3">
    <source>
        <dbReference type="ARBA" id="ARBA00022692"/>
    </source>
</evidence>
<feature type="transmembrane region" description="Helical" evidence="7">
    <location>
        <begin position="142"/>
        <end position="162"/>
    </location>
</feature>
<dbReference type="InterPro" id="IPR009787">
    <property type="entry name" value="Jagunal"/>
</dbReference>
<dbReference type="GO" id="GO:0005789">
    <property type="term" value="C:endoplasmic reticulum membrane"/>
    <property type="evidence" value="ECO:0007669"/>
    <property type="project" value="UniProtKB-SubCell"/>
</dbReference>
<evidence type="ECO:0000256" key="4">
    <source>
        <dbReference type="ARBA" id="ARBA00022824"/>
    </source>
</evidence>
<dbReference type="AlphaFoldDB" id="A0AB40B4L5"/>
<dbReference type="Pfam" id="PF07086">
    <property type="entry name" value="Jagunal"/>
    <property type="match status" value="1"/>
</dbReference>
<protein>
    <submittedName>
        <fullName evidence="9">Uncharacterized protein LOC120258341</fullName>
    </submittedName>
</protein>
<dbReference type="PANTHER" id="PTHR20955:SF1">
    <property type="entry name" value="PROTEIN JAGUNAL HOMOLOG 1"/>
    <property type="match status" value="1"/>
</dbReference>
<comment type="similarity">
    <text evidence="2">Belongs to the jagunal family.</text>
</comment>
<name>A0AB40B4L5_DIOCR</name>
<evidence type="ECO:0000313" key="9">
    <source>
        <dbReference type="RefSeq" id="XP_039121649.1"/>
    </source>
</evidence>
<evidence type="ECO:0000313" key="8">
    <source>
        <dbReference type="Proteomes" id="UP001515500"/>
    </source>
</evidence>
<dbReference type="GeneID" id="120258341"/>
<dbReference type="GO" id="GO:0016192">
    <property type="term" value="P:vesicle-mediated transport"/>
    <property type="evidence" value="ECO:0007669"/>
    <property type="project" value="TreeGrafter"/>
</dbReference>
<comment type="subcellular location">
    <subcellularLocation>
        <location evidence="1">Endoplasmic reticulum membrane</location>
        <topology evidence="1">Multi-pass membrane protein</topology>
    </subcellularLocation>
</comment>
<keyword evidence="8" id="KW-1185">Reference proteome</keyword>
<dbReference type="PANTHER" id="PTHR20955">
    <property type="entry name" value="PROTEIN JAGUNAL HOMOLOG 1"/>
    <property type="match status" value="1"/>
</dbReference>
<keyword evidence="6 7" id="KW-0472">Membrane</keyword>
<accession>A0AB40B4L5</accession>
<proteinExistence type="inferred from homology"/>
<sequence length="171" mass="18612">MAQRRAAAGRPSGTDGSDFSYRMVVDPRYTKVAEGKSRLRILIAAQGVSLVLASLLVFLAASQERSFDNFAIITISIGFISLLIGEIGQRRSHVNLLRLYVSASSIATALSVACIIRSNLFFEVIQHQSIAGAKTYELVEAARILFGILLQVFVIITTISLVHNMSPKRAS</sequence>